<evidence type="ECO:0000313" key="1">
    <source>
        <dbReference type="EMBL" id="KAB1118514.1"/>
    </source>
</evidence>
<organism evidence="1 2">
    <name type="scientific">Micromonospora aurantiaca</name>
    <name type="common">nom. illeg.</name>
    <dbReference type="NCBI Taxonomy" id="47850"/>
    <lineage>
        <taxon>Bacteria</taxon>
        <taxon>Bacillati</taxon>
        <taxon>Actinomycetota</taxon>
        <taxon>Actinomycetes</taxon>
        <taxon>Micromonosporales</taxon>
        <taxon>Micromonosporaceae</taxon>
        <taxon>Micromonospora</taxon>
    </lineage>
</organism>
<name>A0ABQ6UMP1_9ACTN</name>
<sequence>MIPSCPDCHAAGVPLLFGLPAPEARKAAAAGELALGGCFLPEEPVPNWQCPRQHRWHDADERTWNTQLLAALLAHGYTERDHDA</sequence>
<comment type="caution">
    <text evidence="1">The sequence shown here is derived from an EMBL/GenBank/DDBJ whole genome shotgun (WGS) entry which is preliminary data.</text>
</comment>
<gene>
    <name evidence="1" type="ORF">F6X54_03475</name>
</gene>
<reference evidence="1 2" key="1">
    <citation type="submission" date="2019-09" db="EMBL/GenBank/DDBJ databases">
        <title>High taxonomic diversity of Micromonospora strains isolated from Medicago sativa nodules in different geographical locations.</title>
        <authorList>
            <person name="Martinez-Hidalgo P."/>
            <person name="Flores-Felix J.D."/>
            <person name="Velazquez E."/>
            <person name="Brau L."/>
            <person name="Trujillo M.E."/>
            <person name="Martinez-Molina E."/>
        </authorList>
    </citation>
    <scope>NUCLEOTIDE SEQUENCE [LARGE SCALE GENOMIC DNA]</scope>
    <source>
        <strain evidence="1 2">ALFB5</strain>
    </source>
</reference>
<proteinExistence type="predicted"/>
<keyword evidence="2" id="KW-1185">Reference proteome</keyword>
<dbReference type="EMBL" id="WAAR01000008">
    <property type="protein sequence ID" value="KAB1118514.1"/>
    <property type="molecule type" value="Genomic_DNA"/>
</dbReference>
<protein>
    <submittedName>
        <fullName evidence="1">Uncharacterized protein</fullName>
    </submittedName>
</protein>
<accession>A0ABQ6UMP1</accession>
<dbReference type="Proteomes" id="UP000471364">
    <property type="component" value="Unassembled WGS sequence"/>
</dbReference>
<evidence type="ECO:0000313" key="2">
    <source>
        <dbReference type="Proteomes" id="UP000471364"/>
    </source>
</evidence>